<evidence type="ECO:0000256" key="4">
    <source>
        <dbReference type="ARBA" id="ARBA00022679"/>
    </source>
</evidence>
<dbReference type="Proteomes" id="UP000176952">
    <property type="component" value="Unassembled WGS sequence"/>
</dbReference>
<dbReference type="Pfam" id="PF00535">
    <property type="entry name" value="Glycos_transf_2"/>
    <property type="match status" value="1"/>
</dbReference>
<keyword evidence="5" id="KW-0472">Membrane</keyword>
<comment type="caution">
    <text evidence="7">The sequence shown here is derived from an EMBL/GenBank/DDBJ whole genome shotgun (WGS) entry which is preliminary data.</text>
</comment>
<dbReference type="GO" id="GO:0016757">
    <property type="term" value="F:glycosyltransferase activity"/>
    <property type="evidence" value="ECO:0007669"/>
    <property type="project" value="UniProtKB-KW"/>
</dbReference>
<dbReference type="PANTHER" id="PTHR43646:SF2">
    <property type="entry name" value="GLYCOSYLTRANSFERASE 2-LIKE DOMAIN-CONTAINING PROTEIN"/>
    <property type="match status" value="1"/>
</dbReference>
<dbReference type="GO" id="GO:0005886">
    <property type="term" value="C:plasma membrane"/>
    <property type="evidence" value="ECO:0007669"/>
    <property type="project" value="UniProtKB-SubCell"/>
</dbReference>
<name>A0A1G2AXQ4_9BACT</name>
<dbReference type="STRING" id="1798542.A3F54_01285"/>
<accession>A0A1G2AXQ4</accession>
<organism evidence="7 8">
    <name type="scientific">Candidatus Kerfeldbacteria bacterium RIFCSPHIGHO2_12_FULL_48_17</name>
    <dbReference type="NCBI Taxonomy" id="1798542"/>
    <lineage>
        <taxon>Bacteria</taxon>
        <taxon>Candidatus Kerfeldiibacteriota</taxon>
    </lineage>
</organism>
<gene>
    <name evidence="7" type="ORF">A3F54_01285</name>
</gene>
<dbReference type="Gene3D" id="3.90.550.10">
    <property type="entry name" value="Spore Coat Polysaccharide Biosynthesis Protein SpsA, Chain A"/>
    <property type="match status" value="1"/>
</dbReference>
<evidence type="ECO:0000256" key="1">
    <source>
        <dbReference type="ARBA" id="ARBA00004236"/>
    </source>
</evidence>
<evidence type="ECO:0000313" key="7">
    <source>
        <dbReference type="EMBL" id="OGY81678.1"/>
    </source>
</evidence>
<dbReference type="PANTHER" id="PTHR43646">
    <property type="entry name" value="GLYCOSYLTRANSFERASE"/>
    <property type="match status" value="1"/>
</dbReference>
<sequence>MSDQKTPKISVVIPAYNEVKKIRRCLTALQKQSIRDPYEIIVVDNGSSDDTAPVARKFGVTVLEEKTRGVACARQRGFQAARGDIIASTDADTIVPPDWLQTIQNAMADPKRVGVMGTFLFYDRGKIWNGLTKIITPAIRFIDWIVGHGQNHFIGMNFAVRKEAFRKSAGFNTNLKYGEDIDLAKKMKKYGRIAYIKKMRVLTHSRRYQLNLAFAKYVVNFIKTDITGKPFRNELPKIEGKKEEKIRKNETHSDAR</sequence>
<evidence type="ECO:0000313" key="8">
    <source>
        <dbReference type="Proteomes" id="UP000176952"/>
    </source>
</evidence>
<evidence type="ECO:0000256" key="5">
    <source>
        <dbReference type="ARBA" id="ARBA00023136"/>
    </source>
</evidence>
<feature type="domain" description="Glycosyltransferase 2-like" evidence="6">
    <location>
        <begin position="10"/>
        <end position="166"/>
    </location>
</feature>
<dbReference type="InterPro" id="IPR001173">
    <property type="entry name" value="Glyco_trans_2-like"/>
</dbReference>
<dbReference type="AlphaFoldDB" id="A0A1G2AXQ4"/>
<keyword evidence="2" id="KW-1003">Cell membrane</keyword>
<evidence type="ECO:0000259" key="6">
    <source>
        <dbReference type="Pfam" id="PF00535"/>
    </source>
</evidence>
<evidence type="ECO:0000256" key="3">
    <source>
        <dbReference type="ARBA" id="ARBA00022676"/>
    </source>
</evidence>
<proteinExistence type="predicted"/>
<dbReference type="InterPro" id="IPR029044">
    <property type="entry name" value="Nucleotide-diphossugar_trans"/>
</dbReference>
<evidence type="ECO:0000256" key="2">
    <source>
        <dbReference type="ARBA" id="ARBA00022475"/>
    </source>
</evidence>
<reference evidence="7 8" key="1">
    <citation type="journal article" date="2016" name="Nat. Commun.">
        <title>Thousands of microbial genomes shed light on interconnected biogeochemical processes in an aquifer system.</title>
        <authorList>
            <person name="Anantharaman K."/>
            <person name="Brown C.T."/>
            <person name="Hug L.A."/>
            <person name="Sharon I."/>
            <person name="Castelle C.J."/>
            <person name="Probst A.J."/>
            <person name="Thomas B.C."/>
            <person name="Singh A."/>
            <person name="Wilkins M.J."/>
            <person name="Karaoz U."/>
            <person name="Brodie E.L."/>
            <person name="Williams K.H."/>
            <person name="Hubbard S.S."/>
            <person name="Banfield J.F."/>
        </authorList>
    </citation>
    <scope>NUCLEOTIDE SEQUENCE [LARGE SCALE GENOMIC DNA]</scope>
</reference>
<protein>
    <recommendedName>
        <fullName evidence="6">Glycosyltransferase 2-like domain-containing protein</fullName>
    </recommendedName>
</protein>
<comment type="subcellular location">
    <subcellularLocation>
        <location evidence="1">Cell membrane</location>
    </subcellularLocation>
</comment>
<dbReference type="SUPFAM" id="SSF53448">
    <property type="entry name" value="Nucleotide-diphospho-sugar transferases"/>
    <property type="match status" value="1"/>
</dbReference>
<keyword evidence="4" id="KW-0808">Transferase</keyword>
<dbReference type="EMBL" id="MHKD01000042">
    <property type="protein sequence ID" value="OGY81678.1"/>
    <property type="molecule type" value="Genomic_DNA"/>
</dbReference>
<keyword evidence="3" id="KW-0328">Glycosyltransferase</keyword>